<evidence type="ECO:0000313" key="1">
    <source>
        <dbReference type="EnsemblMetazoa" id="GPPI001657-PA"/>
    </source>
</evidence>
<sequence length="97" mass="11139">MIEKNKDLISGENHSLITLVSKMLHCAVGSENVTVCEQHNQGQTSQGQLKTTWKSHHIVKRIKTNILNRNQLRCIAFTAPEYIIRLFLLLLTQHHPQ</sequence>
<dbReference type="VEuPathDB" id="VectorBase:GPPI001657"/>
<dbReference type="EnsemblMetazoa" id="GPPI001657-RA">
    <property type="protein sequence ID" value="GPPI001657-PA"/>
    <property type="gene ID" value="GPPI001657"/>
</dbReference>
<keyword evidence="2" id="KW-1185">Reference proteome</keyword>
<proteinExistence type="predicted"/>
<dbReference type="EMBL" id="JXJN01000373">
    <property type="status" value="NOT_ANNOTATED_CDS"/>
    <property type="molecule type" value="Genomic_DNA"/>
</dbReference>
<evidence type="ECO:0000313" key="2">
    <source>
        <dbReference type="Proteomes" id="UP000092460"/>
    </source>
</evidence>
<dbReference type="Proteomes" id="UP000092460">
    <property type="component" value="Unassembled WGS sequence"/>
</dbReference>
<organism evidence="1 2">
    <name type="scientific">Glossina palpalis gambiensis</name>
    <dbReference type="NCBI Taxonomy" id="67801"/>
    <lineage>
        <taxon>Eukaryota</taxon>
        <taxon>Metazoa</taxon>
        <taxon>Ecdysozoa</taxon>
        <taxon>Arthropoda</taxon>
        <taxon>Hexapoda</taxon>
        <taxon>Insecta</taxon>
        <taxon>Pterygota</taxon>
        <taxon>Neoptera</taxon>
        <taxon>Endopterygota</taxon>
        <taxon>Diptera</taxon>
        <taxon>Brachycera</taxon>
        <taxon>Muscomorpha</taxon>
        <taxon>Hippoboscoidea</taxon>
        <taxon>Glossinidae</taxon>
        <taxon>Glossina</taxon>
    </lineage>
</organism>
<reference evidence="1" key="2">
    <citation type="submission" date="2020-05" db="UniProtKB">
        <authorList>
            <consortium name="EnsemblMetazoa"/>
        </authorList>
    </citation>
    <scope>IDENTIFICATION</scope>
    <source>
        <strain evidence="1">IAEA</strain>
    </source>
</reference>
<accession>A0A1B0AMA3</accession>
<protein>
    <submittedName>
        <fullName evidence="1">Uncharacterized protein</fullName>
    </submittedName>
</protein>
<dbReference type="AlphaFoldDB" id="A0A1B0AMA3"/>
<name>A0A1B0AMA3_9MUSC</name>
<reference evidence="2" key="1">
    <citation type="submission" date="2015-01" db="EMBL/GenBank/DDBJ databases">
        <authorList>
            <person name="Aksoy S."/>
            <person name="Warren W."/>
            <person name="Wilson R.K."/>
        </authorList>
    </citation>
    <scope>NUCLEOTIDE SEQUENCE [LARGE SCALE GENOMIC DNA]</scope>
    <source>
        <strain evidence="2">IAEA</strain>
    </source>
</reference>